<evidence type="ECO:0000259" key="2">
    <source>
        <dbReference type="Pfam" id="PF00440"/>
    </source>
</evidence>
<dbReference type="Pfam" id="PF00440">
    <property type="entry name" value="TetR_N"/>
    <property type="match status" value="1"/>
</dbReference>
<dbReference type="SUPFAM" id="SSF46689">
    <property type="entry name" value="Homeodomain-like"/>
    <property type="match status" value="1"/>
</dbReference>
<evidence type="ECO:0000256" key="1">
    <source>
        <dbReference type="ARBA" id="ARBA00023125"/>
    </source>
</evidence>
<dbReference type="GO" id="GO:0003677">
    <property type="term" value="F:DNA binding"/>
    <property type="evidence" value="ECO:0007669"/>
    <property type="project" value="UniProtKB-KW"/>
</dbReference>
<reference evidence="4" key="1">
    <citation type="submission" date="2017-06" db="EMBL/GenBank/DDBJ databases">
        <authorList>
            <person name="Varghese N."/>
            <person name="Submissions S."/>
        </authorList>
    </citation>
    <scope>NUCLEOTIDE SEQUENCE [LARGE SCALE GENOMIC DNA]</scope>
    <source>
        <strain evidence="4">DSM 26170</strain>
    </source>
</reference>
<protein>
    <submittedName>
        <fullName evidence="3">Transcriptional regulator, TetR family</fullName>
    </submittedName>
</protein>
<feature type="domain" description="HTH tetR-type" evidence="2">
    <location>
        <begin position="3"/>
        <end position="41"/>
    </location>
</feature>
<dbReference type="AlphaFoldDB" id="A0A238YML2"/>
<accession>A0A238YML2</accession>
<keyword evidence="1" id="KW-0238">DNA-binding</keyword>
<dbReference type="InterPro" id="IPR001647">
    <property type="entry name" value="HTH_TetR"/>
</dbReference>
<dbReference type="Proteomes" id="UP000198409">
    <property type="component" value="Unassembled WGS sequence"/>
</dbReference>
<dbReference type="EMBL" id="FZNM01000020">
    <property type="protein sequence ID" value="SNR71874.1"/>
    <property type="molecule type" value="Genomic_DNA"/>
</dbReference>
<name>A0A238YML2_9RHOB</name>
<evidence type="ECO:0000313" key="4">
    <source>
        <dbReference type="Proteomes" id="UP000198409"/>
    </source>
</evidence>
<sequence length="180" mass="19361">MLLFARMPYSDTSLRDIAAAAGVDVAYVHRAFGSKAEIFRQALLALAPLDDIAAGGPDGATMINRICDLAFLRDPRKVEDVRPLHLLTQSSLCSEARAIIAQFFGTSLALPLSRAFGHADPGRAHFALSLLSGFVTHRAIFGPADLLAIPEADQRQMLQTALMNAMLPGCSDGVFGWRPI</sequence>
<organism evidence="3 4">
    <name type="scientific">Paracoccus sediminis</name>
    <dbReference type="NCBI Taxonomy" id="1214787"/>
    <lineage>
        <taxon>Bacteria</taxon>
        <taxon>Pseudomonadati</taxon>
        <taxon>Pseudomonadota</taxon>
        <taxon>Alphaproteobacteria</taxon>
        <taxon>Rhodobacterales</taxon>
        <taxon>Paracoccaceae</taxon>
        <taxon>Paracoccus</taxon>
    </lineage>
</organism>
<evidence type="ECO:0000313" key="3">
    <source>
        <dbReference type="EMBL" id="SNR71874.1"/>
    </source>
</evidence>
<proteinExistence type="predicted"/>
<dbReference type="Gene3D" id="1.10.357.10">
    <property type="entry name" value="Tetracycline Repressor, domain 2"/>
    <property type="match status" value="1"/>
</dbReference>
<gene>
    <name evidence="3" type="ORF">SAMN06265378_12016</name>
</gene>
<dbReference type="InterPro" id="IPR009057">
    <property type="entry name" value="Homeodomain-like_sf"/>
</dbReference>